<gene>
    <name evidence="1" type="ORF">D9613_002426</name>
</gene>
<sequence length="104" mass="11381">MGHYVIEHRASGSIPVAMSLPAEATLTNFPGYFDPLLASRPSQHPPLLALTLPLGPAVQPLCIVAGSSSKERETHQVLMYPSVVVKNYDLPSRRRWTRCRAGCV</sequence>
<dbReference type="AlphaFoldDB" id="A0A8H4R7M6"/>
<comment type="caution">
    <text evidence="1">The sequence shown here is derived from an EMBL/GenBank/DDBJ whole genome shotgun (WGS) entry which is preliminary data.</text>
</comment>
<keyword evidence="2" id="KW-1185">Reference proteome</keyword>
<evidence type="ECO:0000313" key="2">
    <source>
        <dbReference type="Proteomes" id="UP000521872"/>
    </source>
</evidence>
<proteinExistence type="predicted"/>
<dbReference type="EMBL" id="JAACJL010000001">
    <property type="protein sequence ID" value="KAF4623650.1"/>
    <property type="molecule type" value="Genomic_DNA"/>
</dbReference>
<accession>A0A8H4R7M6</accession>
<name>A0A8H4R7M6_9AGAR</name>
<dbReference type="Proteomes" id="UP000521872">
    <property type="component" value="Unassembled WGS sequence"/>
</dbReference>
<reference evidence="1 2" key="1">
    <citation type="submission" date="2019-12" db="EMBL/GenBank/DDBJ databases">
        <authorList>
            <person name="Floudas D."/>
            <person name="Bentzer J."/>
            <person name="Ahren D."/>
            <person name="Johansson T."/>
            <person name="Persson P."/>
            <person name="Tunlid A."/>
        </authorList>
    </citation>
    <scope>NUCLEOTIDE SEQUENCE [LARGE SCALE GENOMIC DNA]</scope>
    <source>
        <strain evidence="1 2">CBS 102.39</strain>
    </source>
</reference>
<evidence type="ECO:0000313" key="1">
    <source>
        <dbReference type="EMBL" id="KAF4623650.1"/>
    </source>
</evidence>
<organism evidence="1 2">
    <name type="scientific">Agrocybe pediades</name>
    <dbReference type="NCBI Taxonomy" id="84607"/>
    <lineage>
        <taxon>Eukaryota</taxon>
        <taxon>Fungi</taxon>
        <taxon>Dikarya</taxon>
        <taxon>Basidiomycota</taxon>
        <taxon>Agaricomycotina</taxon>
        <taxon>Agaricomycetes</taxon>
        <taxon>Agaricomycetidae</taxon>
        <taxon>Agaricales</taxon>
        <taxon>Agaricineae</taxon>
        <taxon>Strophariaceae</taxon>
        <taxon>Agrocybe</taxon>
    </lineage>
</organism>
<protein>
    <submittedName>
        <fullName evidence="1">Uncharacterized protein</fullName>
    </submittedName>
</protein>